<keyword evidence="2" id="KW-1185">Reference proteome</keyword>
<sequence length="136" mass="15054">MQKVIVYLDDPGYARQRLAGAGGPGTHWVLVACAPRMTQRISKWVSHSARENWRTRWASKLFQQLVPFLEGRGDEVTPVLARGPLPELTRALMAQHQTESVLDARRPRQGGPGDRGHWAPGALMGLGALLFLACDF</sequence>
<evidence type="ECO:0000313" key="1">
    <source>
        <dbReference type="EMBL" id="MBK6005776.1"/>
    </source>
</evidence>
<reference evidence="1" key="2">
    <citation type="submission" date="2021-01" db="EMBL/GenBank/DDBJ databases">
        <authorList>
            <person name="Kang M."/>
        </authorList>
    </citation>
    <scope>NUCLEOTIDE SEQUENCE</scope>
    <source>
        <strain evidence="1">KACC 17527</strain>
    </source>
</reference>
<accession>A0A934TRS7</accession>
<comment type="caution">
    <text evidence="1">The sequence shown here is derived from an EMBL/GenBank/DDBJ whole genome shotgun (WGS) entry which is preliminary data.</text>
</comment>
<dbReference type="PROSITE" id="PS51257">
    <property type="entry name" value="PROKAR_LIPOPROTEIN"/>
    <property type="match status" value="1"/>
</dbReference>
<organism evidence="1 2">
    <name type="scientific">Ramlibacter ginsenosidimutans</name>
    <dbReference type="NCBI Taxonomy" id="502333"/>
    <lineage>
        <taxon>Bacteria</taxon>
        <taxon>Pseudomonadati</taxon>
        <taxon>Pseudomonadota</taxon>
        <taxon>Betaproteobacteria</taxon>
        <taxon>Burkholderiales</taxon>
        <taxon>Comamonadaceae</taxon>
        <taxon>Ramlibacter</taxon>
    </lineage>
</organism>
<dbReference type="AlphaFoldDB" id="A0A934TRS7"/>
<dbReference type="RefSeq" id="WP_201167500.1">
    <property type="nucleotide sequence ID" value="NZ_JAEPWM010000002.1"/>
</dbReference>
<protein>
    <submittedName>
        <fullName evidence="1">Uncharacterized protein</fullName>
    </submittedName>
</protein>
<proteinExistence type="predicted"/>
<dbReference type="Proteomes" id="UP000630528">
    <property type="component" value="Unassembled WGS sequence"/>
</dbReference>
<dbReference type="EMBL" id="JAEPWM010000002">
    <property type="protein sequence ID" value="MBK6005776.1"/>
    <property type="molecule type" value="Genomic_DNA"/>
</dbReference>
<evidence type="ECO:0000313" key="2">
    <source>
        <dbReference type="Proteomes" id="UP000630528"/>
    </source>
</evidence>
<name>A0A934TRS7_9BURK</name>
<reference evidence="1" key="1">
    <citation type="journal article" date="2012" name="J. Microbiol. Biotechnol.">
        <title>Ramlibacter ginsenosidimutans sp. nov., with ginsenoside-converting activity.</title>
        <authorList>
            <person name="Wang L."/>
            <person name="An D.S."/>
            <person name="Kim S.G."/>
            <person name="Jin F.X."/>
            <person name="Kim S.C."/>
            <person name="Lee S.T."/>
            <person name="Im W.T."/>
        </authorList>
    </citation>
    <scope>NUCLEOTIDE SEQUENCE</scope>
    <source>
        <strain evidence="1">KACC 17527</strain>
    </source>
</reference>
<gene>
    <name evidence="1" type="ORF">JJB11_06680</name>
</gene>